<sequence length="349" mass="35604">MLEDAHGAVPEDGAGVGELRGVQLAGLGTDVQAHGVGREGVRGDGGRVGGRLGLHVGELCGDQGVDRQQQLDTVLRGALQVLLDGRDLVLLEQRRADLVALGLEEGVRHAAADEDAVGLAEQLVDDGELVGDLGAAEGDDVGPPDVVGELLQDADLGGDEVAGVVRQPRGEVEDRGVPPVHRAEAVAHVDVGEGGEPVGEVAALGVVLGRLTGVEAEVLDDGDLAVGKAGDGGGGGLADGVGRERHAGAEEFIEARGGRGEREGGVRGALGAAQVRADDHAGARLGEGPDGGQHGADTAVVGDGGAVQRHVEVGTDEDPPARDAFGEEFVDRLHRGSWLERRVRRRVRS</sequence>
<reference evidence="1" key="1">
    <citation type="submission" date="2024-06" db="EMBL/GenBank/DDBJ databases">
        <authorList>
            <consortium name="consrtm"/>
            <person name="Uemura M."/>
            <person name="Terahara T."/>
        </authorList>
    </citation>
    <scope>NUCLEOTIDE SEQUENCE</scope>
    <source>
        <strain evidence="1">KM77-8</strain>
    </source>
</reference>
<dbReference type="EMBL" id="AP035768">
    <property type="protein sequence ID" value="BFO20549.1"/>
    <property type="molecule type" value="Genomic_DNA"/>
</dbReference>
<reference evidence="1" key="2">
    <citation type="submission" date="2024-07" db="EMBL/GenBank/DDBJ databases">
        <title>Streptomyces haneummycinica sp. nov., a new antibiotic-producing actinobacterium isolated from marine sediment.</title>
        <authorList>
            <person name="Uemura M."/>
            <person name="Hamada M."/>
            <person name="Hirano S."/>
            <person name="Kobayashi K."/>
            <person name="Ohshiro T."/>
            <person name="Kobayashi T."/>
            <person name="Terahara T."/>
        </authorList>
    </citation>
    <scope>NUCLEOTIDE SEQUENCE</scope>
    <source>
        <strain evidence="1">KM77-8</strain>
    </source>
</reference>
<organism evidence="1">
    <name type="scientific">Streptomyces haneummycinicus</name>
    <dbReference type="NCBI Taxonomy" id="3074435"/>
    <lineage>
        <taxon>Bacteria</taxon>
        <taxon>Bacillati</taxon>
        <taxon>Actinomycetota</taxon>
        <taxon>Actinomycetes</taxon>
        <taxon>Kitasatosporales</taxon>
        <taxon>Streptomycetaceae</taxon>
        <taxon>Streptomyces</taxon>
    </lineage>
</organism>
<name>A0AAT9HSD4_9ACTN</name>
<evidence type="ECO:0000313" key="1">
    <source>
        <dbReference type="EMBL" id="BFO20549.1"/>
    </source>
</evidence>
<protein>
    <submittedName>
        <fullName evidence="1">Uncharacterized protein</fullName>
    </submittedName>
</protein>
<dbReference type="AlphaFoldDB" id="A0AAT9HSD4"/>
<dbReference type="AntiFam" id="ANF00180">
    <property type="entry name" value="Shadow ORF (opposite PGK1)"/>
</dbReference>
<accession>A0AAT9HSD4</accession>
<gene>
    <name evidence="1" type="ORF">SHKM778_69370</name>
</gene>
<proteinExistence type="predicted"/>